<reference evidence="1 2" key="1">
    <citation type="submission" date="2023-07" db="EMBL/GenBank/DDBJ databases">
        <title>Genomic Encyclopedia of Type Strains, Phase IV (KMG-IV): sequencing the most valuable type-strain genomes for metagenomic binning, comparative biology and taxonomic classification.</title>
        <authorList>
            <person name="Goeker M."/>
        </authorList>
    </citation>
    <scope>NUCLEOTIDE SEQUENCE [LARGE SCALE GENOMIC DNA]</scope>
    <source>
        <strain evidence="1 2">DSM 14914</strain>
    </source>
</reference>
<evidence type="ECO:0000313" key="2">
    <source>
        <dbReference type="Proteomes" id="UP001242811"/>
    </source>
</evidence>
<name>A0ABU0L6T7_9BACL</name>
<dbReference type="Proteomes" id="UP001242811">
    <property type="component" value="Unassembled WGS sequence"/>
</dbReference>
<dbReference type="EMBL" id="JAUSWA010000049">
    <property type="protein sequence ID" value="MDQ0497005.1"/>
    <property type="molecule type" value="Genomic_DNA"/>
</dbReference>
<sequence length="99" mass="11282">MNKDEDAELISKAKATAVQHLKEKYKLDVEITYAKKFPTYVTSKVDISGNVIGHAEEDFTISVNYENQETSDFAISPELKKVLIENGTYPDFQNKKKNH</sequence>
<proteinExistence type="predicted"/>
<evidence type="ECO:0008006" key="3">
    <source>
        <dbReference type="Google" id="ProtNLM"/>
    </source>
</evidence>
<organism evidence="1 2">
    <name type="scientific">Paenibacillus brasilensis</name>
    <dbReference type="NCBI Taxonomy" id="128574"/>
    <lineage>
        <taxon>Bacteria</taxon>
        <taxon>Bacillati</taxon>
        <taxon>Bacillota</taxon>
        <taxon>Bacilli</taxon>
        <taxon>Bacillales</taxon>
        <taxon>Paenibacillaceae</taxon>
        <taxon>Paenibacillus</taxon>
    </lineage>
</organism>
<accession>A0ABU0L6T7</accession>
<comment type="caution">
    <text evidence="1">The sequence shown here is derived from an EMBL/GenBank/DDBJ whole genome shotgun (WGS) entry which is preliminary data.</text>
</comment>
<dbReference type="RefSeq" id="WP_152380401.1">
    <property type="nucleotide sequence ID" value="NZ_CP045298.1"/>
</dbReference>
<protein>
    <recommendedName>
        <fullName evidence="3">Lipoprotein</fullName>
    </recommendedName>
</protein>
<evidence type="ECO:0000313" key="1">
    <source>
        <dbReference type="EMBL" id="MDQ0497005.1"/>
    </source>
</evidence>
<gene>
    <name evidence="1" type="ORF">QOZ95_005205</name>
</gene>
<keyword evidence="2" id="KW-1185">Reference proteome</keyword>